<protein>
    <submittedName>
        <fullName evidence="5">DNA-binding transcriptional MerR regulator</fullName>
    </submittedName>
</protein>
<dbReference type="AlphaFoldDB" id="A0A7W5ECS5"/>
<dbReference type="EMBL" id="JACHXS010000006">
    <property type="protein sequence ID" value="MBB3222450.1"/>
    <property type="molecule type" value="Genomic_DNA"/>
</dbReference>
<evidence type="ECO:0000256" key="3">
    <source>
        <dbReference type="ARBA" id="ARBA00023163"/>
    </source>
</evidence>
<evidence type="ECO:0000259" key="4">
    <source>
        <dbReference type="PROSITE" id="PS50937"/>
    </source>
</evidence>
<organism evidence="5 6">
    <name type="scientific">Pseudoduganella umbonata</name>
    <dbReference type="NCBI Taxonomy" id="864828"/>
    <lineage>
        <taxon>Bacteria</taxon>
        <taxon>Pseudomonadati</taxon>
        <taxon>Pseudomonadota</taxon>
        <taxon>Betaproteobacteria</taxon>
        <taxon>Burkholderiales</taxon>
        <taxon>Oxalobacteraceae</taxon>
        <taxon>Telluria group</taxon>
        <taxon>Pseudoduganella</taxon>
    </lineage>
</organism>
<dbReference type="GO" id="GO:0003700">
    <property type="term" value="F:DNA-binding transcription factor activity"/>
    <property type="evidence" value="ECO:0007669"/>
    <property type="project" value="InterPro"/>
</dbReference>
<evidence type="ECO:0000256" key="2">
    <source>
        <dbReference type="ARBA" id="ARBA00023125"/>
    </source>
</evidence>
<dbReference type="InterPro" id="IPR009061">
    <property type="entry name" value="DNA-bd_dom_put_sf"/>
</dbReference>
<evidence type="ECO:0000313" key="6">
    <source>
        <dbReference type="Proteomes" id="UP000584325"/>
    </source>
</evidence>
<dbReference type="PANTHER" id="PTHR30204">
    <property type="entry name" value="REDOX-CYCLING DRUG-SENSING TRANSCRIPTIONAL ACTIVATOR SOXR"/>
    <property type="match status" value="1"/>
</dbReference>
<dbReference type="Proteomes" id="UP000584325">
    <property type="component" value="Unassembled WGS sequence"/>
</dbReference>
<dbReference type="InterPro" id="IPR000551">
    <property type="entry name" value="MerR-type_HTH_dom"/>
</dbReference>
<evidence type="ECO:0000313" key="5">
    <source>
        <dbReference type="EMBL" id="MBB3222450.1"/>
    </source>
</evidence>
<keyword evidence="3" id="KW-0804">Transcription</keyword>
<dbReference type="Gene3D" id="1.10.1660.10">
    <property type="match status" value="1"/>
</dbReference>
<proteinExistence type="predicted"/>
<dbReference type="PROSITE" id="PS00552">
    <property type="entry name" value="HTH_MERR_1"/>
    <property type="match status" value="1"/>
</dbReference>
<accession>A0A7W5ECS5</accession>
<feature type="domain" description="HTH merR-type" evidence="4">
    <location>
        <begin position="9"/>
        <end position="77"/>
    </location>
</feature>
<dbReference type="GO" id="GO:0003677">
    <property type="term" value="F:DNA binding"/>
    <property type="evidence" value="ECO:0007669"/>
    <property type="project" value="UniProtKB-KW"/>
</dbReference>
<comment type="caution">
    <text evidence="5">The sequence shown here is derived from an EMBL/GenBank/DDBJ whole genome shotgun (WGS) entry which is preliminary data.</text>
</comment>
<dbReference type="SUPFAM" id="SSF46955">
    <property type="entry name" value="Putative DNA-binding domain"/>
    <property type="match status" value="1"/>
</dbReference>
<dbReference type="Pfam" id="PF13411">
    <property type="entry name" value="MerR_1"/>
    <property type="match status" value="1"/>
</dbReference>
<dbReference type="PANTHER" id="PTHR30204:SF94">
    <property type="entry name" value="HEAVY METAL-DEPENDENT TRANSCRIPTIONAL REGULATOR HI_0293-RELATED"/>
    <property type="match status" value="1"/>
</dbReference>
<keyword evidence="1" id="KW-0805">Transcription regulation</keyword>
<reference evidence="5 6" key="1">
    <citation type="submission" date="2020-08" db="EMBL/GenBank/DDBJ databases">
        <title>Genomic Encyclopedia of Type Strains, Phase III (KMG-III): the genomes of soil and plant-associated and newly described type strains.</title>
        <authorList>
            <person name="Whitman W."/>
        </authorList>
    </citation>
    <scope>NUCLEOTIDE SEQUENCE [LARGE SCALE GENOMIC DNA]</scope>
    <source>
        <strain evidence="5 6">CECT 7753</strain>
    </source>
</reference>
<dbReference type="PROSITE" id="PS50937">
    <property type="entry name" value="HTH_MERR_2"/>
    <property type="match status" value="1"/>
</dbReference>
<dbReference type="InterPro" id="IPR047057">
    <property type="entry name" value="MerR_fam"/>
</dbReference>
<sequence>MVNHYFGGVMRIGDIAQATGISRDTLRFYEKRGLLTARRSGNGYRDYPPEAVQWLGYIRTAQSLGFTLAEIEADLPLLADPGASSEAIRGALRAKLAEIDRRIDGLAALRADLAARLDDAGDCPLRTAATSAMAGPARTGT</sequence>
<keyword evidence="2 5" id="KW-0238">DNA-binding</keyword>
<gene>
    <name evidence="5" type="ORF">FHS02_003273</name>
</gene>
<dbReference type="SMART" id="SM00422">
    <property type="entry name" value="HTH_MERR"/>
    <property type="match status" value="1"/>
</dbReference>
<evidence type="ECO:0000256" key="1">
    <source>
        <dbReference type="ARBA" id="ARBA00023015"/>
    </source>
</evidence>
<dbReference type="PRINTS" id="PR00040">
    <property type="entry name" value="HTHMERR"/>
</dbReference>
<name>A0A7W5ECS5_9BURK</name>